<evidence type="ECO:0000256" key="1">
    <source>
        <dbReference type="SAM" id="MobiDB-lite"/>
    </source>
</evidence>
<dbReference type="EMBL" id="NESQ01000024">
    <property type="protein sequence ID" value="PUU82635.1"/>
    <property type="molecule type" value="Genomic_DNA"/>
</dbReference>
<proteinExistence type="predicted"/>
<sequence length="671" mass="75400">MSARRALSSLGSFRPHSSSVNHPLTPLRIYRRGIATTSLGLGQMGKSTLRIEANKISAFPRGSKSNFAKLRADKGFAYFDRTSYLTVLHSVPEEAVLFLRPRRFGKSLTLSMIEHFHGIEHHERYKELFTNLDIDIPVNQNAIVPGEYLILKFNFAGLRHSQDPNAAAEGLSANILWSLQEFYRAYDTYLGASLQDLIVENINYSSAISSFRNVVTHANYKLQAVRRARDPKHPLAKVKGIYLLADDYDAFNNEYMNPRDSERWDISLAESLIEDFWATVKGMTVLPYGIQKCFITGIFPLSLANNTSSFNIAVNLSFKNNFAGLCGLTRADIEDALQTICPSKKSVSTHLEQLTRYAHGYHFCRYSKTEPVFNTDTSLEYLQAVLTGEELDIANPPDSKVSQRFLNICASSPDLKSRALGKIEDSTSRTLLLYLGAFTFDKEEPAHFLTIPNQIVAKQFGVTILCRCKLLGTIQNAIRFLPLCGDIIALLKGYQALIAECDIRESRFAMTEAHHRDSFHIAILQNPGLDPQVDYEVTKPNGTPGLVNLIITSSRYCIITVWKSIPIDFVDLGPAGTLEQKAHCLSTLDVQAVLKLKFSKCKKYKKGTIQSWIKKEVTAQLKSYIKSAEVQELVQDRLLQAYLILIIGSRKILVWEMDIGGKWIDHPVLAE</sequence>
<evidence type="ECO:0000313" key="3">
    <source>
        <dbReference type="EMBL" id="PUU82635.1"/>
    </source>
</evidence>
<dbReference type="AlphaFoldDB" id="A0A2T7A4P1"/>
<reference evidence="3 4" key="1">
    <citation type="submission" date="2017-04" db="EMBL/GenBank/DDBJ databases">
        <title>Draft genome sequence of Tuber borchii Vittad., a whitish edible truffle.</title>
        <authorList>
            <consortium name="DOE Joint Genome Institute"/>
            <person name="Murat C."/>
            <person name="Kuo A."/>
            <person name="Barry K.W."/>
            <person name="Clum A."/>
            <person name="Dockter R.B."/>
            <person name="Fauchery L."/>
            <person name="Iotti M."/>
            <person name="Kohler A."/>
            <person name="Labutti K."/>
            <person name="Lindquist E.A."/>
            <person name="Lipzen A."/>
            <person name="Ohm R.A."/>
            <person name="Wang M."/>
            <person name="Grigoriev I.V."/>
            <person name="Zambonelli A."/>
            <person name="Martin F.M."/>
        </authorList>
    </citation>
    <scope>NUCLEOTIDE SEQUENCE [LARGE SCALE GENOMIC DNA]</scope>
    <source>
        <strain evidence="3 4">Tbo3840</strain>
    </source>
</reference>
<gene>
    <name evidence="3" type="ORF">B9Z19DRAFT_1120395</name>
</gene>
<dbReference type="OrthoDB" id="5391320at2759"/>
<feature type="domain" description="AAA-ATPase-like" evidence="2">
    <location>
        <begin position="65"/>
        <end position="303"/>
    </location>
</feature>
<comment type="caution">
    <text evidence="3">The sequence shown here is derived from an EMBL/GenBank/DDBJ whole genome shotgun (WGS) entry which is preliminary data.</text>
</comment>
<dbReference type="PANTHER" id="PTHR34825">
    <property type="entry name" value="CONSERVED PROTEIN, WITH A WEAK D-GALACTARATE DEHYDRATASE/ALTRONATE HYDROLASE DOMAIN"/>
    <property type="match status" value="1"/>
</dbReference>
<dbReference type="PANTHER" id="PTHR34825:SF1">
    <property type="entry name" value="AAA-ATPASE-LIKE DOMAIN-CONTAINING PROTEIN"/>
    <property type="match status" value="1"/>
</dbReference>
<dbReference type="InterPro" id="IPR018631">
    <property type="entry name" value="AAA-ATPase-like_dom"/>
</dbReference>
<organism evidence="3 4">
    <name type="scientific">Tuber borchii</name>
    <name type="common">White truffle</name>
    <dbReference type="NCBI Taxonomy" id="42251"/>
    <lineage>
        <taxon>Eukaryota</taxon>
        <taxon>Fungi</taxon>
        <taxon>Dikarya</taxon>
        <taxon>Ascomycota</taxon>
        <taxon>Pezizomycotina</taxon>
        <taxon>Pezizomycetes</taxon>
        <taxon>Pezizales</taxon>
        <taxon>Tuberaceae</taxon>
        <taxon>Tuber</taxon>
    </lineage>
</organism>
<dbReference type="Proteomes" id="UP000244722">
    <property type="component" value="Unassembled WGS sequence"/>
</dbReference>
<evidence type="ECO:0000259" key="2">
    <source>
        <dbReference type="Pfam" id="PF09820"/>
    </source>
</evidence>
<accession>A0A2T7A4P1</accession>
<dbReference type="Pfam" id="PF09820">
    <property type="entry name" value="AAA-ATPase_like"/>
    <property type="match status" value="1"/>
</dbReference>
<protein>
    <recommendedName>
        <fullName evidence="2">AAA-ATPase-like domain-containing protein</fullName>
    </recommendedName>
</protein>
<name>A0A2T7A4P1_TUBBO</name>
<keyword evidence="4" id="KW-1185">Reference proteome</keyword>
<feature type="region of interest" description="Disordered" evidence="1">
    <location>
        <begin position="1"/>
        <end position="20"/>
    </location>
</feature>
<feature type="compositionally biased region" description="Polar residues" evidence="1">
    <location>
        <begin position="9"/>
        <end position="20"/>
    </location>
</feature>
<evidence type="ECO:0000313" key="4">
    <source>
        <dbReference type="Proteomes" id="UP000244722"/>
    </source>
</evidence>